<feature type="domain" description="Methyltransferase" evidence="1">
    <location>
        <begin position="86"/>
        <end position="177"/>
    </location>
</feature>
<sequence>MMDYMGRRQADMTDIDRMPRGGFDASCLDRLLQTNRLEYLDRDDVDDHVKRQVVSALDWTGRVFGNHQRFAHTALELVAAVPDPKILELGAGHGAVSRLILDDHPTAEVTVTDLNPESVARIAAGDLGTRPRATVRQMDATAIDAPDASFDLVLFALSFHHLSPGQAARVFAEGTRVGRQLLIIDLPRPPAPLHVLRLATMLPWAPVLPFVHDGVISSLRCYSPSALRALARHADPSIDVKLRGGLTGPQIVVARRTHPE</sequence>
<dbReference type="CDD" id="cd02440">
    <property type="entry name" value="AdoMet_MTases"/>
    <property type="match status" value="1"/>
</dbReference>
<protein>
    <submittedName>
        <fullName evidence="2">Methyltransferase type 11</fullName>
    </submittedName>
</protein>
<dbReference type="SUPFAM" id="SSF53335">
    <property type="entry name" value="S-adenosyl-L-methionine-dependent methyltransferases"/>
    <property type="match status" value="1"/>
</dbReference>
<evidence type="ECO:0000259" key="1">
    <source>
        <dbReference type="Pfam" id="PF13649"/>
    </source>
</evidence>
<dbReference type="AlphaFoldDB" id="A0A7I7Y596"/>
<keyword evidence="2" id="KW-0489">Methyltransferase</keyword>
<dbReference type="Pfam" id="PF13649">
    <property type="entry name" value="Methyltransf_25"/>
    <property type="match status" value="1"/>
</dbReference>
<proteinExistence type="predicted"/>
<keyword evidence="3" id="KW-1185">Reference proteome</keyword>
<reference evidence="2" key="1">
    <citation type="journal article" date="2019" name="Emerg. Microbes Infect.">
        <title>Comprehensive subspecies identification of 175 nontuberculous mycobacteria species based on 7547 genomic profiles.</title>
        <authorList>
            <person name="Matsumoto Y."/>
            <person name="Kinjo T."/>
            <person name="Motooka D."/>
            <person name="Nabeya D."/>
            <person name="Jung N."/>
            <person name="Uechi K."/>
            <person name="Horii T."/>
            <person name="Iida T."/>
            <person name="Fujita J."/>
            <person name="Nakamura S."/>
        </authorList>
    </citation>
    <scope>NUCLEOTIDE SEQUENCE [LARGE SCALE GENOMIC DNA]</scope>
    <source>
        <strain evidence="2">JCM 13671</strain>
    </source>
</reference>
<accession>A0A7I7Y596</accession>
<dbReference type="GO" id="GO:0008168">
    <property type="term" value="F:methyltransferase activity"/>
    <property type="evidence" value="ECO:0007669"/>
    <property type="project" value="UniProtKB-KW"/>
</dbReference>
<reference evidence="2" key="2">
    <citation type="submission" date="2020-02" db="EMBL/GenBank/DDBJ databases">
        <authorList>
            <person name="Matsumoto Y."/>
            <person name="Motooka D."/>
            <person name="Nakamura S."/>
        </authorList>
    </citation>
    <scope>NUCLEOTIDE SEQUENCE</scope>
    <source>
        <strain evidence="2">JCM 13671</strain>
    </source>
</reference>
<dbReference type="Gene3D" id="3.40.50.150">
    <property type="entry name" value="Vaccinia Virus protein VP39"/>
    <property type="match status" value="1"/>
</dbReference>
<keyword evidence="2" id="KW-0808">Transferase</keyword>
<name>A0A7I7Y596_9MYCO</name>
<gene>
    <name evidence="2" type="ORF">MCNF_54600</name>
</gene>
<dbReference type="InterPro" id="IPR029063">
    <property type="entry name" value="SAM-dependent_MTases_sf"/>
</dbReference>
<evidence type="ECO:0000313" key="3">
    <source>
        <dbReference type="Proteomes" id="UP000466931"/>
    </source>
</evidence>
<dbReference type="EMBL" id="AP022612">
    <property type="protein sequence ID" value="BBZ36855.1"/>
    <property type="molecule type" value="Genomic_DNA"/>
</dbReference>
<dbReference type="Proteomes" id="UP000466931">
    <property type="component" value="Chromosome"/>
</dbReference>
<organism evidence="2 3">
    <name type="scientific">Mycolicibacterium confluentis</name>
    <dbReference type="NCBI Taxonomy" id="28047"/>
    <lineage>
        <taxon>Bacteria</taxon>
        <taxon>Bacillati</taxon>
        <taxon>Actinomycetota</taxon>
        <taxon>Actinomycetes</taxon>
        <taxon>Mycobacteriales</taxon>
        <taxon>Mycobacteriaceae</taxon>
        <taxon>Mycolicibacterium</taxon>
    </lineage>
</organism>
<dbReference type="InterPro" id="IPR041698">
    <property type="entry name" value="Methyltransf_25"/>
</dbReference>
<dbReference type="GO" id="GO:0032259">
    <property type="term" value="P:methylation"/>
    <property type="evidence" value="ECO:0007669"/>
    <property type="project" value="UniProtKB-KW"/>
</dbReference>
<evidence type="ECO:0000313" key="2">
    <source>
        <dbReference type="EMBL" id="BBZ36855.1"/>
    </source>
</evidence>